<name>A0AA39LYB3_9BILA</name>
<evidence type="ECO:0000313" key="2">
    <source>
        <dbReference type="EMBL" id="KAK0413780.1"/>
    </source>
</evidence>
<comment type="caution">
    <text evidence="2">The sequence shown here is derived from an EMBL/GenBank/DDBJ whole genome shotgun (WGS) entry which is preliminary data.</text>
</comment>
<accession>A0AA39LYB3</accession>
<evidence type="ECO:0000313" key="3">
    <source>
        <dbReference type="Proteomes" id="UP001175271"/>
    </source>
</evidence>
<keyword evidence="3" id="KW-1185">Reference proteome</keyword>
<proteinExistence type="predicted"/>
<feature type="region of interest" description="Disordered" evidence="1">
    <location>
        <begin position="60"/>
        <end position="102"/>
    </location>
</feature>
<dbReference type="Proteomes" id="UP001175271">
    <property type="component" value="Unassembled WGS sequence"/>
</dbReference>
<sequence>MSSTLSFQKRVRFDDEYFPEHVKYQRNLNADIFKLRHSQMELRQAMMEYHCRMRTSSAKPREVAVCSRRVEEPSNGNDSKSLPEGDCGDHGRSRESSPEIITLDDEEEDFVEVLLQRGGDDGNQHQNDLGKLSHQNNQRIRALSPEILTSDDDEDDFEELIPEKGSTDATRRTRELSPEILTSDDEEDDSEKQMLVLQEPAWALNRITQPDISIRNAVVMIIFHQIRHRIEQFLKKTNK</sequence>
<gene>
    <name evidence="2" type="ORF">QR680_006988</name>
</gene>
<evidence type="ECO:0000256" key="1">
    <source>
        <dbReference type="SAM" id="MobiDB-lite"/>
    </source>
</evidence>
<feature type="compositionally biased region" description="Basic and acidic residues" evidence="1">
    <location>
        <begin position="81"/>
        <end position="97"/>
    </location>
</feature>
<organism evidence="2 3">
    <name type="scientific">Steinernema hermaphroditum</name>
    <dbReference type="NCBI Taxonomy" id="289476"/>
    <lineage>
        <taxon>Eukaryota</taxon>
        <taxon>Metazoa</taxon>
        <taxon>Ecdysozoa</taxon>
        <taxon>Nematoda</taxon>
        <taxon>Chromadorea</taxon>
        <taxon>Rhabditida</taxon>
        <taxon>Tylenchina</taxon>
        <taxon>Panagrolaimomorpha</taxon>
        <taxon>Strongyloidoidea</taxon>
        <taxon>Steinernematidae</taxon>
        <taxon>Steinernema</taxon>
    </lineage>
</organism>
<protein>
    <submittedName>
        <fullName evidence="2">Uncharacterized protein</fullName>
    </submittedName>
</protein>
<reference evidence="2" key="1">
    <citation type="submission" date="2023-06" db="EMBL/GenBank/DDBJ databases">
        <title>Genomic analysis of the entomopathogenic nematode Steinernema hermaphroditum.</title>
        <authorList>
            <person name="Schwarz E.M."/>
            <person name="Heppert J.K."/>
            <person name="Baniya A."/>
            <person name="Schwartz H.T."/>
            <person name="Tan C.-H."/>
            <person name="Antoshechkin I."/>
            <person name="Sternberg P.W."/>
            <person name="Goodrich-Blair H."/>
            <person name="Dillman A.R."/>
        </authorList>
    </citation>
    <scope>NUCLEOTIDE SEQUENCE</scope>
    <source>
        <strain evidence="2">PS9179</strain>
        <tissue evidence="2">Whole animal</tissue>
    </source>
</reference>
<dbReference type="EMBL" id="JAUCMV010000003">
    <property type="protein sequence ID" value="KAK0413780.1"/>
    <property type="molecule type" value="Genomic_DNA"/>
</dbReference>
<dbReference type="AlphaFoldDB" id="A0AA39LYB3"/>